<sequence>MTLWSSSDPSGASVTLTAPEVQPGHTLLSSSSGYSVLEFIGEGCFGRVARCRNLATQETVAVKILKKDTDYLQDTEREVAMMEVISVLNPDHSNMVKFFEQFEHLGQTCLAFEMLDECLYQMMLERYWIPLSLNEILTIAEQLLVALDALKGLGVLHTDIKPDNVMCVNQLDQPFRVKLIDFGEAMTSSEVQTGMDLQPAGYRSPEIALGLPFTEAIDVWGVGCIMAFLYLAENLFPVDCEYQMMKCMVEVLGQPEDHMLRAGIHTKYFFIEEVAAHHPTWRLMTPCEFTDVNNIQAEERHSLIDLPGSLDDLVNIQIHPEEEAAEIEHRMAFVDLLKRLLHVDGDQRISPQHALQHSFITKWHLTEPFDSRPPTTTSVCSVGASGDNTSATLIFDGSNEPSILSPDGDAVTHSNIDWAGWSSEGEILPGSSEEDQDAWLSEGEISPFSNEEYSVSWFSEGELPSCSNEKEPDALSSDGANPPELTAAMVRLKEL</sequence>
<dbReference type="PANTHER" id="PTHR24058:SF53">
    <property type="entry name" value="HOMEODOMAIN-INTERACTING PROTEIN KINASE 2"/>
    <property type="match status" value="1"/>
</dbReference>
<feature type="binding site" evidence="6">
    <location>
        <position position="63"/>
    </location>
    <ligand>
        <name>ATP</name>
        <dbReference type="ChEBI" id="CHEBI:30616"/>
    </ligand>
</feature>
<comment type="similarity">
    <text evidence="7">Belongs to the protein kinase superfamily.</text>
</comment>
<dbReference type="AlphaFoldDB" id="A0ABD2HCB7"/>
<feature type="domain" description="Protein kinase" evidence="9">
    <location>
        <begin position="34"/>
        <end position="360"/>
    </location>
</feature>
<dbReference type="EMBL" id="JBIYXZ010002070">
    <property type="protein sequence ID" value="KAL3063605.1"/>
    <property type="molecule type" value="Genomic_DNA"/>
</dbReference>
<proteinExistence type="inferred from homology"/>
<keyword evidence="1 7" id="KW-0723">Serine/threonine-protein kinase</keyword>
<dbReference type="InterPro" id="IPR011009">
    <property type="entry name" value="Kinase-like_dom_sf"/>
</dbReference>
<comment type="caution">
    <text evidence="10">The sequence shown here is derived from an EMBL/GenBank/DDBJ whole genome shotgun (WGS) entry which is preliminary data.</text>
</comment>
<evidence type="ECO:0000259" key="9">
    <source>
        <dbReference type="PROSITE" id="PS50011"/>
    </source>
</evidence>
<organism evidence="10 11">
    <name type="scientific">Pagothenia borchgrevinki</name>
    <name type="common">Bald rockcod</name>
    <name type="synonym">Trematomus borchgrevinki</name>
    <dbReference type="NCBI Taxonomy" id="8213"/>
    <lineage>
        <taxon>Eukaryota</taxon>
        <taxon>Metazoa</taxon>
        <taxon>Chordata</taxon>
        <taxon>Craniata</taxon>
        <taxon>Vertebrata</taxon>
        <taxon>Euteleostomi</taxon>
        <taxon>Actinopterygii</taxon>
        <taxon>Neopterygii</taxon>
        <taxon>Teleostei</taxon>
        <taxon>Neoteleostei</taxon>
        <taxon>Acanthomorphata</taxon>
        <taxon>Eupercaria</taxon>
        <taxon>Perciformes</taxon>
        <taxon>Notothenioidei</taxon>
        <taxon>Nototheniidae</taxon>
        <taxon>Pagothenia</taxon>
    </lineage>
</organism>
<name>A0ABD2HCB7_PAGBO</name>
<evidence type="ECO:0000256" key="5">
    <source>
        <dbReference type="ARBA" id="ARBA00022840"/>
    </source>
</evidence>
<dbReference type="SUPFAM" id="SSF56112">
    <property type="entry name" value="Protein kinase-like (PK-like)"/>
    <property type="match status" value="1"/>
</dbReference>
<reference evidence="10 11" key="2">
    <citation type="journal article" date="2024" name="G3 (Bethesda)">
        <title>The genome of the cryopelagic Antarctic bald notothen, Trematomus borchgrevinki.</title>
        <authorList>
            <person name="Rayamajhi N."/>
            <person name="Rivera-Colon A.G."/>
            <person name="Minhas B.F."/>
            <person name="Cheng C.C."/>
            <person name="Catchen J.M."/>
        </authorList>
    </citation>
    <scope>NUCLEOTIDE SEQUENCE [LARGE SCALE GENOMIC DNA]</scope>
    <source>
        <strain evidence="10">AGRC-2024</strain>
    </source>
</reference>
<evidence type="ECO:0000256" key="7">
    <source>
        <dbReference type="RuleBase" id="RU000304"/>
    </source>
</evidence>
<reference evidence="10 11" key="1">
    <citation type="journal article" date="2022" name="G3 (Bethesda)">
        <title>Evaluating Illumina-, Nanopore-, and PacBio-based genome assembly strategies with the bald notothen, Trematomus borchgrevinki.</title>
        <authorList>
            <person name="Rayamajhi N."/>
            <person name="Cheng C.C."/>
            <person name="Catchen J.M."/>
        </authorList>
    </citation>
    <scope>NUCLEOTIDE SEQUENCE [LARGE SCALE GENOMIC DNA]</scope>
    <source>
        <strain evidence="10">AGRC-2024</strain>
    </source>
</reference>
<dbReference type="InterPro" id="IPR050494">
    <property type="entry name" value="Ser_Thr_dual-spec_kinase"/>
</dbReference>
<dbReference type="PROSITE" id="PS50011">
    <property type="entry name" value="PROTEIN_KINASE_DOM"/>
    <property type="match status" value="1"/>
</dbReference>
<evidence type="ECO:0000313" key="10">
    <source>
        <dbReference type="EMBL" id="KAL3063605.1"/>
    </source>
</evidence>
<keyword evidence="4" id="KW-0418">Kinase</keyword>
<dbReference type="Gene3D" id="3.30.200.20">
    <property type="entry name" value="Phosphorylase Kinase, domain 1"/>
    <property type="match status" value="1"/>
</dbReference>
<evidence type="ECO:0000256" key="8">
    <source>
        <dbReference type="SAM" id="MobiDB-lite"/>
    </source>
</evidence>
<dbReference type="PANTHER" id="PTHR24058">
    <property type="entry name" value="DUAL SPECIFICITY PROTEIN KINASE"/>
    <property type="match status" value="1"/>
</dbReference>
<dbReference type="PROSITE" id="PS00108">
    <property type="entry name" value="PROTEIN_KINASE_ST"/>
    <property type="match status" value="1"/>
</dbReference>
<evidence type="ECO:0000256" key="4">
    <source>
        <dbReference type="ARBA" id="ARBA00022777"/>
    </source>
</evidence>
<dbReference type="Gene3D" id="1.10.510.10">
    <property type="entry name" value="Transferase(Phosphotransferase) domain 1"/>
    <property type="match status" value="1"/>
</dbReference>
<dbReference type="Pfam" id="PF00069">
    <property type="entry name" value="Pkinase"/>
    <property type="match status" value="1"/>
</dbReference>
<keyword evidence="11" id="KW-1185">Reference proteome</keyword>
<dbReference type="InterPro" id="IPR000719">
    <property type="entry name" value="Prot_kinase_dom"/>
</dbReference>
<evidence type="ECO:0000256" key="2">
    <source>
        <dbReference type="ARBA" id="ARBA00022679"/>
    </source>
</evidence>
<dbReference type="SMART" id="SM00220">
    <property type="entry name" value="S_TKc"/>
    <property type="match status" value="1"/>
</dbReference>
<keyword evidence="3 6" id="KW-0547">Nucleotide-binding</keyword>
<protein>
    <recommendedName>
        <fullName evidence="9">Protein kinase domain-containing protein</fullName>
    </recommendedName>
</protein>
<gene>
    <name evidence="10" type="ORF">OYC64_000022</name>
</gene>
<dbReference type="GO" id="GO:0005524">
    <property type="term" value="F:ATP binding"/>
    <property type="evidence" value="ECO:0007669"/>
    <property type="project" value="UniProtKB-UniRule"/>
</dbReference>
<dbReference type="GO" id="GO:0004674">
    <property type="term" value="F:protein serine/threonine kinase activity"/>
    <property type="evidence" value="ECO:0007669"/>
    <property type="project" value="UniProtKB-KW"/>
</dbReference>
<evidence type="ECO:0000256" key="3">
    <source>
        <dbReference type="ARBA" id="ARBA00022741"/>
    </source>
</evidence>
<feature type="region of interest" description="Disordered" evidence="8">
    <location>
        <begin position="460"/>
        <end position="485"/>
    </location>
</feature>
<dbReference type="InterPro" id="IPR008271">
    <property type="entry name" value="Ser/Thr_kinase_AS"/>
</dbReference>
<keyword evidence="2" id="KW-0808">Transferase</keyword>
<keyword evidence="5 6" id="KW-0067">ATP-binding</keyword>
<evidence type="ECO:0000256" key="6">
    <source>
        <dbReference type="PROSITE-ProRule" id="PRU10141"/>
    </source>
</evidence>
<evidence type="ECO:0000256" key="1">
    <source>
        <dbReference type="ARBA" id="ARBA00022527"/>
    </source>
</evidence>
<dbReference type="Proteomes" id="UP001619887">
    <property type="component" value="Unassembled WGS sequence"/>
</dbReference>
<accession>A0ABD2HCB7</accession>
<dbReference type="PROSITE" id="PS00107">
    <property type="entry name" value="PROTEIN_KINASE_ATP"/>
    <property type="match status" value="1"/>
</dbReference>
<evidence type="ECO:0000313" key="11">
    <source>
        <dbReference type="Proteomes" id="UP001619887"/>
    </source>
</evidence>
<dbReference type="InterPro" id="IPR017441">
    <property type="entry name" value="Protein_kinase_ATP_BS"/>
</dbReference>